<evidence type="ECO:0000313" key="2">
    <source>
        <dbReference type="Proteomes" id="UP000018888"/>
    </source>
</evidence>
<accession>A0A2P4P8G6</accession>
<proteinExistence type="predicted"/>
<reference evidence="1 2" key="2">
    <citation type="journal article" date="2018" name="New Phytol.">
        <title>High intraspecific genome diversity in the model arbuscular mycorrhizal symbiont Rhizophagus irregularis.</title>
        <authorList>
            <person name="Chen E.C.H."/>
            <person name="Morin E."/>
            <person name="Beaudet D."/>
            <person name="Noel J."/>
            <person name="Yildirir G."/>
            <person name="Ndikumana S."/>
            <person name="Charron P."/>
            <person name="St-Onge C."/>
            <person name="Giorgi J."/>
            <person name="Kruger M."/>
            <person name="Marton T."/>
            <person name="Ropars J."/>
            <person name="Grigoriev I.V."/>
            <person name="Hainaut M."/>
            <person name="Henrissat B."/>
            <person name="Roux C."/>
            <person name="Martin F."/>
            <person name="Corradi N."/>
        </authorList>
    </citation>
    <scope>NUCLEOTIDE SEQUENCE [LARGE SCALE GENOMIC DNA]</scope>
    <source>
        <strain evidence="1 2">DAOM 197198</strain>
    </source>
</reference>
<protein>
    <submittedName>
        <fullName evidence="1">Uncharacterized protein</fullName>
    </submittedName>
</protein>
<dbReference type="AlphaFoldDB" id="A0A2P4P8G6"/>
<evidence type="ECO:0000313" key="1">
    <source>
        <dbReference type="EMBL" id="POG61678.1"/>
    </source>
</evidence>
<organism evidence="1 2">
    <name type="scientific">Rhizophagus irregularis (strain DAOM 181602 / DAOM 197198 / MUCL 43194)</name>
    <name type="common">Arbuscular mycorrhizal fungus</name>
    <name type="synonym">Glomus intraradices</name>
    <dbReference type="NCBI Taxonomy" id="747089"/>
    <lineage>
        <taxon>Eukaryota</taxon>
        <taxon>Fungi</taxon>
        <taxon>Fungi incertae sedis</taxon>
        <taxon>Mucoromycota</taxon>
        <taxon>Glomeromycotina</taxon>
        <taxon>Glomeromycetes</taxon>
        <taxon>Glomerales</taxon>
        <taxon>Glomeraceae</taxon>
        <taxon>Rhizophagus</taxon>
    </lineage>
</organism>
<comment type="caution">
    <text evidence="1">The sequence shown here is derived from an EMBL/GenBank/DDBJ whole genome shotgun (WGS) entry which is preliminary data.</text>
</comment>
<dbReference type="Proteomes" id="UP000018888">
    <property type="component" value="Unassembled WGS sequence"/>
</dbReference>
<gene>
    <name evidence="1" type="ORF">GLOIN_2v1883421</name>
</gene>
<name>A0A2P4P8G6_RHIID</name>
<dbReference type="EMBL" id="AUPC02000330">
    <property type="protein sequence ID" value="POG61678.1"/>
    <property type="molecule type" value="Genomic_DNA"/>
</dbReference>
<sequence>MEFNETPLPSQQVIKKNFVEIHNYPEKPIIEYSETGRSYTYNIIEEGNYPPVAYLKYTKRQNGFRIPDNYECL</sequence>
<keyword evidence="2" id="KW-1185">Reference proteome</keyword>
<reference evidence="1 2" key="1">
    <citation type="journal article" date="2013" name="Proc. Natl. Acad. Sci. U.S.A.">
        <title>Genome of an arbuscular mycorrhizal fungus provides insight into the oldest plant symbiosis.</title>
        <authorList>
            <person name="Tisserant E."/>
            <person name="Malbreil M."/>
            <person name="Kuo A."/>
            <person name="Kohler A."/>
            <person name="Symeonidi A."/>
            <person name="Balestrini R."/>
            <person name="Charron P."/>
            <person name="Duensing N."/>
            <person name="Frei Dit Frey N."/>
            <person name="Gianinazzi-Pearson V."/>
            <person name="Gilbert L.B."/>
            <person name="Handa Y."/>
            <person name="Herr J.R."/>
            <person name="Hijri M."/>
            <person name="Koul R."/>
            <person name="Kawaguchi M."/>
            <person name="Krajinski F."/>
            <person name="Lammers P.J."/>
            <person name="Masclaux F.G."/>
            <person name="Murat C."/>
            <person name="Morin E."/>
            <person name="Ndikumana S."/>
            <person name="Pagni M."/>
            <person name="Petitpierre D."/>
            <person name="Requena N."/>
            <person name="Rosikiewicz P."/>
            <person name="Riley R."/>
            <person name="Saito K."/>
            <person name="San Clemente H."/>
            <person name="Shapiro H."/>
            <person name="van Tuinen D."/>
            <person name="Becard G."/>
            <person name="Bonfante P."/>
            <person name="Paszkowski U."/>
            <person name="Shachar-Hill Y.Y."/>
            <person name="Tuskan G.A."/>
            <person name="Young P.W."/>
            <person name="Sanders I.R."/>
            <person name="Henrissat B."/>
            <person name="Rensing S.A."/>
            <person name="Grigoriev I.V."/>
            <person name="Corradi N."/>
            <person name="Roux C."/>
            <person name="Martin F."/>
        </authorList>
    </citation>
    <scope>NUCLEOTIDE SEQUENCE [LARGE SCALE GENOMIC DNA]</scope>
    <source>
        <strain evidence="1 2">DAOM 197198</strain>
    </source>
</reference>